<gene>
    <name evidence="4" type="ORF">GPM918_LOCUS6865</name>
    <name evidence="3" type="ORF">OVA965_LOCUS5636</name>
    <name evidence="6" type="ORF">SRO942_LOCUS6865</name>
    <name evidence="5" type="ORF">TMI583_LOCUS5633</name>
</gene>
<evidence type="ECO:0000259" key="2">
    <source>
        <dbReference type="PROSITE" id="PS50127"/>
    </source>
</evidence>
<dbReference type="EMBL" id="CAJNOK010001607">
    <property type="protein sequence ID" value="CAF0820803.1"/>
    <property type="molecule type" value="Genomic_DNA"/>
</dbReference>
<dbReference type="OrthoDB" id="109543at2759"/>
<dbReference type="EMBL" id="CAJOBA010001607">
    <property type="protein sequence ID" value="CAF3605072.1"/>
    <property type="molecule type" value="Genomic_DNA"/>
</dbReference>
<evidence type="ECO:0000313" key="5">
    <source>
        <dbReference type="EMBL" id="CAF3605072.1"/>
    </source>
</evidence>
<dbReference type="Proteomes" id="UP000682733">
    <property type="component" value="Unassembled WGS sequence"/>
</dbReference>
<dbReference type="Proteomes" id="UP000677228">
    <property type="component" value="Unassembled WGS sequence"/>
</dbReference>
<reference evidence="4" key="1">
    <citation type="submission" date="2021-02" db="EMBL/GenBank/DDBJ databases">
        <authorList>
            <person name="Nowell W R."/>
        </authorList>
    </citation>
    <scope>NUCLEOTIDE SEQUENCE</scope>
</reference>
<dbReference type="PROSITE" id="PS50127">
    <property type="entry name" value="UBC_2"/>
    <property type="match status" value="1"/>
</dbReference>
<dbReference type="CDD" id="cd23802">
    <property type="entry name" value="UBCc_UBE2Q"/>
    <property type="match status" value="1"/>
</dbReference>
<dbReference type="SUPFAM" id="SSF54495">
    <property type="entry name" value="UBC-like"/>
    <property type="match status" value="1"/>
</dbReference>
<dbReference type="EMBL" id="CAJOBC010001083">
    <property type="protein sequence ID" value="CAF3653943.1"/>
    <property type="molecule type" value="Genomic_DNA"/>
</dbReference>
<dbReference type="Proteomes" id="UP000663829">
    <property type="component" value="Unassembled WGS sequence"/>
</dbReference>
<feature type="region of interest" description="Disordered" evidence="1">
    <location>
        <begin position="127"/>
        <end position="166"/>
    </location>
</feature>
<name>A0A813WV02_9BILA</name>
<dbReference type="AlphaFoldDB" id="A0A813WV02"/>
<feature type="compositionally biased region" description="Acidic residues" evidence="1">
    <location>
        <begin position="145"/>
        <end position="166"/>
    </location>
</feature>
<feature type="domain" description="UBC core" evidence="2">
    <location>
        <begin position="225"/>
        <end position="394"/>
    </location>
</feature>
<dbReference type="Gene3D" id="3.10.110.10">
    <property type="entry name" value="Ubiquitin Conjugating Enzyme"/>
    <property type="match status" value="1"/>
</dbReference>
<feature type="compositionally biased region" description="Basic and acidic residues" evidence="1">
    <location>
        <begin position="127"/>
        <end position="144"/>
    </location>
</feature>
<proteinExistence type="predicted"/>
<dbReference type="SMART" id="SM00212">
    <property type="entry name" value="UBCc"/>
    <property type="match status" value="1"/>
</dbReference>
<accession>A0A813WV02</accession>
<dbReference type="Pfam" id="PF00179">
    <property type="entry name" value="UQ_con"/>
    <property type="match status" value="1"/>
</dbReference>
<evidence type="ECO:0000313" key="4">
    <source>
        <dbReference type="EMBL" id="CAF0866462.1"/>
    </source>
</evidence>
<organism evidence="4 7">
    <name type="scientific">Didymodactylos carnosus</name>
    <dbReference type="NCBI Taxonomy" id="1234261"/>
    <lineage>
        <taxon>Eukaryota</taxon>
        <taxon>Metazoa</taxon>
        <taxon>Spiralia</taxon>
        <taxon>Gnathifera</taxon>
        <taxon>Rotifera</taxon>
        <taxon>Eurotatoria</taxon>
        <taxon>Bdelloidea</taxon>
        <taxon>Philodinida</taxon>
        <taxon>Philodinidae</taxon>
        <taxon>Didymodactylos</taxon>
    </lineage>
</organism>
<dbReference type="InterPro" id="IPR000608">
    <property type="entry name" value="UBC"/>
</dbReference>
<protein>
    <recommendedName>
        <fullName evidence="2">UBC core domain-containing protein</fullName>
    </recommendedName>
</protein>
<comment type="caution">
    <text evidence="4">The sequence shown here is derived from an EMBL/GenBank/DDBJ whole genome shotgun (WGS) entry which is preliminary data.</text>
</comment>
<dbReference type="Proteomes" id="UP000681722">
    <property type="component" value="Unassembled WGS sequence"/>
</dbReference>
<dbReference type="InterPro" id="IPR016135">
    <property type="entry name" value="UBQ-conjugating_enzyme/RWD"/>
</dbReference>
<dbReference type="EMBL" id="CAJNOQ010001083">
    <property type="protein sequence ID" value="CAF0866462.1"/>
    <property type="molecule type" value="Genomic_DNA"/>
</dbReference>
<evidence type="ECO:0000313" key="7">
    <source>
        <dbReference type="Proteomes" id="UP000663829"/>
    </source>
</evidence>
<keyword evidence="7" id="KW-1185">Reference proteome</keyword>
<evidence type="ECO:0000256" key="1">
    <source>
        <dbReference type="SAM" id="MobiDB-lite"/>
    </source>
</evidence>
<evidence type="ECO:0000313" key="6">
    <source>
        <dbReference type="EMBL" id="CAF3653943.1"/>
    </source>
</evidence>
<evidence type="ECO:0000313" key="3">
    <source>
        <dbReference type="EMBL" id="CAF0820803.1"/>
    </source>
</evidence>
<sequence length="401" mass="46619">MRSLASVKEEIRLLEQKYSTDNEQFQILTVKSFEHIISTYRNKKLNNSISIDCAIQEPLYKCFWFNNDNNNNNNTLSEDKETDEELARIFDYLNQDDDNRTVEQQIEIIINRLNDYFNNKTIKLSVDQEAKNEDSGNDEGSNRQEEEEDRSDGDEEEEIEDDNDEILIEEKDYKKEMIDGISVENHQLLEKLKYRRINELSQKNHQKISTASATATSSLQSTSIQATDRLMKELREIFRSESYKKGYYTVELVDDSLYDWNVKLYHVDKDSKLYTDLELLKNHEKNVNKLDHILLNLSFTDNYPFSPPFFFSLNCSMFLLVGHVYQGAICMEVLTKQGWSSAYSVESLVLQICTTIAKAQARIDFNSINESFSLNKALSTFQHISAIHEKSGWSTPPLTEG</sequence>